<feature type="compositionally biased region" description="Polar residues" evidence="1">
    <location>
        <begin position="43"/>
        <end position="62"/>
    </location>
</feature>
<feature type="region of interest" description="Disordered" evidence="1">
    <location>
        <begin position="432"/>
        <end position="459"/>
    </location>
</feature>
<proteinExistence type="predicted"/>
<dbReference type="OrthoDB" id="8055655at2759"/>
<evidence type="ECO:0000313" key="3">
    <source>
        <dbReference type="RefSeq" id="XP_030379297.1"/>
    </source>
</evidence>
<keyword evidence="2" id="KW-1185">Reference proteome</keyword>
<dbReference type="AlphaFoldDB" id="A0A6J2TWN9"/>
<gene>
    <name evidence="3" type="primary">LOC115627695</name>
</gene>
<feature type="region of interest" description="Disordered" evidence="1">
    <location>
        <begin position="199"/>
        <end position="237"/>
    </location>
</feature>
<accession>A0A6J2TWN9</accession>
<reference evidence="3" key="1">
    <citation type="submission" date="2025-08" db="UniProtKB">
        <authorList>
            <consortium name="RefSeq"/>
        </authorList>
    </citation>
    <scope>IDENTIFICATION</scope>
    <source>
        <strain evidence="3">11010-0011.00</strain>
        <tissue evidence="3">Whole body</tissue>
    </source>
</reference>
<feature type="region of interest" description="Disordered" evidence="1">
    <location>
        <begin position="866"/>
        <end position="895"/>
    </location>
</feature>
<feature type="compositionally biased region" description="Low complexity" evidence="1">
    <location>
        <begin position="300"/>
        <end position="316"/>
    </location>
</feature>
<feature type="region of interest" description="Disordered" evidence="1">
    <location>
        <begin position="300"/>
        <end position="333"/>
    </location>
</feature>
<dbReference type="GO" id="GO:0016592">
    <property type="term" value="C:mediator complex"/>
    <property type="evidence" value="ECO:0007669"/>
    <property type="project" value="TreeGrafter"/>
</dbReference>
<dbReference type="GO" id="GO:0045944">
    <property type="term" value="P:positive regulation of transcription by RNA polymerase II"/>
    <property type="evidence" value="ECO:0007669"/>
    <property type="project" value="TreeGrafter"/>
</dbReference>
<dbReference type="InterPro" id="IPR051647">
    <property type="entry name" value="Mediator_comp_sub12"/>
</dbReference>
<dbReference type="Proteomes" id="UP000504634">
    <property type="component" value="Unplaced"/>
</dbReference>
<feature type="compositionally biased region" description="Low complexity" evidence="1">
    <location>
        <begin position="71"/>
        <end position="92"/>
    </location>
</feature>
<feature type="compositionally biased region" description="Acidic residues" evidence="1">
    <location>
        <begin position="99"/>
        <end position="132"/>
    </location>
</feature>
<feature type="compositionally biased region" description="Low complexity" evidence="1">
    <location>
        <begin position="732"/>
        <end position="742"/>
    </location>
</feature>
<sequence>MSRTANANDMDTNASKLQYAAEDAEDVDADDESEAADIILESQRPTSKNFTVYLAGNSNNNKEATKKCHNKSSSNNSNNGNNNAATKSTSVDGNGGSFGDDDDDDNNNVDGEEQEDNVDVDVDVDVDMDVDASSDANNVGSKSFAYKKFKNMHEQQNQQKRKEQQLNQEPKVKPKQLPPSEEQLFDSIEILNERKFNKAMAAQSTQHQQLQLQQEDEEEVDSMTVRQQQQRQQQQQQQQQYADIMAIGDIEDNFGNDEVLAESIKSTIDNDESAKTTTSIAAAARPTTTATLQTTTNTGIAATSSTTPSTSTTISSVLDGPRNPQPQQQQQNMAKAITSNYNKNNNKNNDDEGSVAVAPAADDANENNDDMDSINMGELHYYDGNSRHGHARKSQANYLSSYFGHTINDTQVHPKHERQQQPAASFLDDEYVEEHHQHQQQQHQSPSAFHYHQDATESPSAFERFKALRRSNRRNGHKSHKKRYKDYLRNGLDSSSKLKLKLQHAAPIFALGTRGSQQEQQQQQQQEQKQRITPKPFYEGQITYYEQAGDSVASNDETISSSGHNIERMIATDNSNWYRRVSPVLRNGIQRAPLQQQLGHQITEMEELERYYAKWPHLARVQFQVYDEHYRESHPELYADYDADDEDYETAAELEEAQQEHGAEANLPPYIKKYNRRNKQLLNLLEGTLPPATQTPPLRASWSVRLDDDYLKQKRRRYHSHKPSQYADLFSQQRQQQQQQQQTETTTLAAPVPTSSVNDVLLHNQLPDEQEQLDMSAAVDFWQKEIESKSNANANEMNGSPQMSWKVERGTVASTVAPPAATSSPKPALFKLPSYPAIADSFMGTPRSRSRSAQFVSNVSGRGQGWRYAADPDADGNGATDATANAGSTPEPHAAPPVQRALNSFVYHRVVDASPRLVGVSSLSNRKQRLPFVAITDRRLETSKKLLAERHKDFEQNHFPMP</sequence>
<organism evidence="2 3">
    <name type="scientific">Drosophila lebanonensis</name>
    <name type="common">Fruit fly</name>
    <name type="synonym">Scaptodrosophila lebanonensis</name>
    <dbReference type="NCBI Taxonomy" id="7225"/>
    <lineage>
        <taxon>Eukaryota</taxon>
        <taxon>Metazoa</taxon>
        <taxon>Ecdysozoa</taxon>
        <taxon>Arthropoda</taxon>
        <taxon>Hexapoda</taxon>
        <taxon>Insecta</taxon>
        <taxon>Pterygota</taxon>
        <taxon>Neoptera</taxon>
        <taxon>Endopterygota</taxon>
        <taxon>Diptera</taxon>
        <taxon>Brachycera</taxon>
        <taxon>Muscomorpha</taxon>
        <taxon>Ephydroidea</taxon>
        <taxon>Drosophilidae</taxon>
        <taxon>Scaptodrosophila</taxon>
    </lineage>
</organism>
<dbReference type="PANTHER" id="PTHR46007">
    <property type="entry name" value="MEDIATOR OF RNA POLYMERASE II TRANSCRIPTION SUBUNIT 12"/>
    <property type="match status" value="1"/>
</dbReference>
<feature type="compositionally biased region" description="Low complexity" evidence="1">
    <location>
        <begin position="517"/>
        <end position="527"/>
    </location>
</feature>
<feature type="compositionally biased region" description="Low complexity" evidence="1">
    <location>
        <begin position="869"/>
        <end position="887"/>
    </location>
</feature>
<evidence type="ECO:0000313" key="2">
    <source>
        <dbReference type="Proteomes" id="UP000504634"/>
    </source>
</evidence>
<protein>
    <submittedName>
        <fullName evidence="3">GATA zinc finger domain-containing protein 10</fullName>
    </submittedName>
</protein>
<dbReference type="GeneID" id="115627695"/>
<feature type="compositionally biased region" description="Acidic residues" evidence="1">
    <location>
        <begin position="22"/>
        <end position="35"/>
    </location>
</feature>
<evidence type="ECO:0000256" key="1">
    <source>
        <dbReference type="SAM" id="MobiDB-lite"/>
    </source>
</evidence>
<dbReference type="GO" id="GO:0003713">
    <property type="term" value="F:transcription coactivator activity"/>
    <property type="evidence" value="ECO:0007669"/>
    <property type="project" value="TreeGrafter"/>
</dbReference>
<feature type="region of interest" description="Disordered" evidence="1">
    <location>
        <begin position="1"/>
        <end position="183"/>
    </location>
</feature>
<dbReference type="RefSeq" id="XP_030379297.1">
    <property type="nucleotide sequence ID" value="XM_030523437.1"/>
</dbReference>
<dbReference type="PANTHER" id="PTHR46007:SF8">
    <property type="entry name" value="C2H2-TYPE DOMAIN-CONTAINING PROTEIN"/>
    <property type="match status" value="1"/>
</dbReference>
<feature type="compositionally biased region" description="Polar residues" evidence="1">
    <location>
        <begin position="1"/>
        <end position="16"/>
    </location>
</feature>
<feature type="compositionally biased region" description="Low complexity" evidence="1">
    <location>
        <begin position="226"/>
        <end position="237"/>
    </location>
</feature>
<name>A0A6J2TWN9_DROLE</name>
<feature type="region of interest" description="Disordered" evidence="1">
    <location>
        <begin position="513"/>
        <end position="533"/>
    </location>
</feature>
<feature type="compositionally biased region" description="Polar residues" evidence="1">
    <location>
        <begin position="743"/>
        <end position="752"/>
    </location>
</feature>
<feature type="region of interest" description="Disordered" evidence="1">
    <location>
        <begin position="729"/>
        <end position="752"/>
    </location>
</feature>